<protein>
    <submittedName>
        <fullName evidence="1">Uncharacterized protein</fullName>
    </submittedName>
</protein>
<name>A0ABT4ZML4_9CYAN</name>
<proteinExistence type="predicted"/>
<keyword evidence="2" id="KW-1185">Reference proteome</keyword>
<accession>A0ABT4ZML4</accession>
<comment type="caution">
    <text evidence="1">The sequence shown here is derived from an EMBL/GenBank/DDBJ whole genome shotgun (WGS) entry which is preliminary data.</text>
</comment>
<gene>
    <name evidence="1" type="ORF">PN497_04495</name>
</gene>
<evidence type="ECO:0000313" key="1">
    <source>
        <dbReference type="EMBL" id="MDB9440623.1"/>
    </source>
</evidence>
<reference evidence="1 2" key="1">
    <citation type="submission" date="2023-01" db="EMBL/GenBank/DDBJ databases">
        <title>Genomes from the Australian National Cyanobacteria Reference Collection.</title>
        <authorList>
            <person name="Willis A."/>
            <person name="Lee E.M.F."/>
        </authorList>
    </citation>
    <scope>NUCLEOTIDE SEQUENCE [LARGE SCALE GENOMIC DNA]</scope>
    <source>
        <strain evidence="1 2">CS-549</strain>
    </source>
</reference>
<sequence>MIYSKNFPDQCPPSESNTASGEFYRFIKKAHPKPLPEDFLSWRQENPNKECPSGLSECQACGVSVHSCLDDAKNLSRRIPSFKNRKIARGVLNEKLGQIQPTPSRNEKSHHTWWIPENTAPDQFFELIDINKEDSTNT</sequence>
<dbReference type="EMBL" id="JAQMTI010000062">
    <property type="protein sequence ID" value="MDB9440623.1"/>
    <property type="molecule type" value="Genomic_DNA"/>
</dbReference>
<dbReference type="RefSeq" id="WP_272109703.1">
    <property type="nucleotide sequence ID" value="NZ_JAQMTI010000062.1"/>
</dbReference>
<dbReference type="Proteomes" id="UP001211711">
    <property type="component" value="Unassembled WGS sequence"/>
</dbReference>
<organism evidence="1 2">
    <name type="scientific">Sphaerospermopsis kisseleviana CS-549</name>
    <dbReference type="NCBI Taxonomy" id="3021783"/>
    <lineage>
        <taxon>Bacteria</taxon>
        <taxon>Bacillati</taxon>
        <taxon>Cyanobacteriota</taxon>
        <taxon>Cyanophyceae</taxon>
        <taxon>Nostocales</taxon>
        <taxon>Aphanizomenonaceae</taxon>
        <taxon>Sphaerospermopsis</taxon>
        <taxon>Sphaerospermopsis kisseleviana</taxon>
    </lineage>
</organism>
<evidence type="ECO:0000313" key="2">
    <source>
        <dbReference type="Proteomes" id="UP001211711"/>
    </source>
</evidence>